<dbReference type="InterPro" id="IPR001478">
    <property type="entry name" value="PDZ"/>
</dbReference>
<dbReference type="GO" id="GO:0007155">
    <property type="term" value="P:cell adhesion"/>
    <property type="evidence" value="ECO:0007669"/>
    <property type="project" value="TreeGrafter"/>
</dbReference>
<dbReference type="FunFam" id="2.30.42.10:FF:000078">
    <property type="entry name" value="Partitioning defective 3 homolog B"/>
    <property type="match status" value="1"/>
</dbReference>
<evidence type="ECO:0000313" key="2">
    <source>
        <dbReference type="Ensembl" id="ENSNBRP00000010959.1"/>
    </source>
</evidence>
<reference evidence="2" key="1">
    <citation type="submission" date="2025-08" db="UniProtKB">
        <authorList>
            <consortium name="Ensembl"/>
        </authorList>
    </citation>
    <scope>IDENTIFICATION</scope>
</reference>
<sequence length="152" mass="16602">MQFAPKERKGEDSSIRVMEDGREQLMYEIPLNETGSAGLGVSLKGNKSRETGEDLGIFIKSIIHGGAAYKDGRLCINDQMIAVNGESLLGRSNNAAMEGLRRSMSSEGNTRGTIQSGLLIKQTAPKTKRPDPRQHPRLCLELALGEHWIIGP</sequence>
<dbReference type="Proteomes" id="UP000261580">
    <property type="component" value="Unassembled WGS sequence"/>
</dbReference>
<dbReference type="PANTHER" id="PTHR16484:SF4">
    <property type="entry name" value="PARTITIONING DEFECTIVE 3 HOMOLOG B"/>
    <property type="match status" value="1"/>
</dbReference>
<dbReference type="InterPro" id="IPR036034">
    <property type="entry name" value="PDZ_sf"/>
</dbReference>
<dbReference type="AlphaFoldDB" id="A0A3Q4MI42"/>
<accession>A0A3Q4MI42</accession>
<dbReference type="GO" id="GO:0045197">
    <property type="term" value="P:establishment or maintenance of epithelial cell apical/basal polarity"/>
    <property type="evidence" value="ECO:0007669"/>
    <property type="project" value="TreeGrafter"/>
</dbReference>
<dbReference type="GO" id="GO:0030010">
    <property type="term" value="P:establishment of cell polarity"/>
    <property type="evidence" value="ECO:0007669"/>
    <property type="project" value="TreeGrafter"/>
</dbReference>
<dbReference type="GO" id="GO:0005938">
    <property type="term" value="C:cell cortex"/>
    <property type="evidence" value="ECO:0007669"/>
    <property type="project" value="TreeGrafter"/>
</dbReference>
<feature type="domain" description="PDZ" evidence="1">
    <location>
        <begin position="28"/>
        <end position="103"/>
    </location>
</feature>
<dbReference type="CDD" id="cd23059">
    <property type="entry name" value="PDZ3_Par3-like"/>
    <property type="match status" value="1"/>
</dbReference>
<dbReference type="Gene3D" id="2.30.42.10">
    <property type="match status" value="1"/>
</dbReference>
<dbReference type="SUPFAM" id="SSF50156">
    <property type="entry name" value="PDZ domain-like"/>
    <property type="match status" value="1"/>
</dbReference>
<dbReference type="SMART" id="SM00228">
    <property type="entry name" value="PDZ"/>
    <property type="match status" value="1"/>
</dbReference>
<dbReference type="GO" id="GO:0043296">
    <property type="term" value="C:apical junction complex"/>
    <property type="evidence" value="ECO:0007669"/>
    <property type="project" value="TreeGrafter"/>
</dbReference>
<evidence type="ECO:0000313" key="3">
    <source>
        <dbReference type="Proteomes" id="UP000261580"/>
    </source>
</evidence>
<dbReference type="GO" id="GO:0016324">
    <property type="term" value="C:apical plasma membrane"/>
    <property type="evidence" value="ECO:0007669"/>
    <property type="project" value="TreeGrafter"/>
</dbReference>
<organism evidence="2 3">
    <name type="scientific">Neolamprologus brichardi</name>
    <name type="common">Fairy cichlid</name>
    <name type="synonym">Lamprologus brichardi</name>
    <dbReference type="NCBI Taxonomy" id="32507"/>
    <lineage>
        <taxon>Eukaryota</taxon>
        <taxon>Metazoa</taxon>
        <taxon>Chordata</taxon>
        <taxon>Craniata</taxon>
        <taxon>Vertebrata</taxon>
        <taxon>Euteleostomi</taxon>
        <taxon>Actinopterygii</taxon>
        <taxon>Neopterygii</taxon>
        <taxon>Teleostei</taxon>
        <taxon>Neoteleostei</taxon>
        <taxon>Acanthomorphata</taxon>
        <taxon>Ovalentaria</taxon>
        <taxon>Cichlomorphae</taxon>
        <taxon>Cichliformes</taxon>
        <taxon>Cichlidae</taxon>
        <taxon>African cichlids</taxon>
        <taxon>Pseudocrenilabrinae</taxon>
        <taxon>Lamprologini</taxon>
        <taxon>Neolamprologus</taxon>
    </lineage>
</organism>
<dbReference type="InterPro" id="IPR052213">
    <property type="entry name" value="PAR3"/>
</dbReference>
<proteinExistence type="predicted"/>
<dbReference type="GO" id="GO:0008104">
    <property type="term" value="P:intracellular protein localization"/>
    <property type="evidence" value="ECO:0007669"/>
    <property type="project" value="TreeGrafter"/>
</dbReference>
<evidence type="ECO:0000259" key="1">
    <source>
        <dbReference type="PROSITE" id="PS50106"/>
    </source>
</evidence>
<dbReference type="GO" id="GO:0051660">
    <property type="term" value="P:establishment of centrosome localization"/>
    <property type="evidence" value="ECO:0007669"/>
    <property type="project" value="TreeGrafter"/>
</dbReference>
<dbReference type="Ensembl" id="ENSNBRT00000011266.1">
    <property type="protein sequence ID" value="ENSNBRP00000010959.1"/>
    <property type="gene ID" value="ENSNBRG00000008405.1"/>
</dbReference>
<protein>
    <recommendedName>
        <fullName evidence="1">PDZ domain-containing protein</fullName>
    </recommendedName>
</protein>
<dbReference type="GO" id="GO:0005912">
    <property type="term" value="C:adherens junction"/>
    <property type="evidence" value="ECO:0007669"/>
    <property type="project" value="TreeGrafter"/>
</dbReference>
<dbReference type="GO" id="GO:0035091">
    <property type="term" value="F:phosphatidylinositol binding"/>
    <property type="evidence" value="ECO:0007669"/>
    <property type="project" value="TreeGrafter"/>
</dbReference>
<dbReference type="GO" id="GO:0000226">
    <property type="term" value="P:microtubule cytoskeleton organization"/>
    <property type="evidence" value="ECO:0007669"/>
    <property type="project" value="TreeGrafter"/>
</dbReference>
<dbReference type="GeneTree" id="ENSGT00950000183214"/>
<name>A0A3Q4MI42_NEOBR</name>
<dbReference type="PROSITE" id="PS50106">
    <property type="entry name" value="PDZ"/>
    <property type="match status" value="1"/>
</dbReference>
<reference evidence="2" key="2">
    <citation type="submission" date="2025-09" db="UniProtKB">
        <authorList>
            <consortium name="Ensembl"/>
        </authorList>
    </citation>
    <scope>IDENTIFICATION</scope>
</reference>
<dbReference type="Pfam" id="PF00595">
    <property type="entry name" value="PDZ"/>
    <property type="match status" value="1"/>
</dbReference>
<keyword evidence="3" id="KW-1185">Reference proteome</keyword>
<dbReference type="Bgee" id="ENSNBRG00000008405">
    <property type="expression patterns" value="Expressed in zone of skin and 3 other cell types or tissues"/>
</dbReference>
<dbReference type="PANTHER" id="PTHR16484">
    <property type="entry name" value="PARTITIONING DEFECTIVE 3 RELATED"/>
    <property type="match status" value="1"/>
</dbReference>